<dbReference type="RefSeq" id="WP_219966192.1">
    <property type="nucleotide sequence ID" value="NZ_JAGFNZ010000006.1"/>
</dbReference>
<organism evidence="2 3">
    <name type="scientific">Caproiciproducens faecalis</name>
    <dbReference type="NCBI Taxonomy" id="2820301"/>
    <lineage>
        <taxon>Bacteria</taxon>
        <taxon>Bacillati</taxon>
        <taxon>Bacillota</taxon>
        <taxon>Clostridia</taxon>
        <taxon>Eubacteriales</taxon>
        <taxon>Acutalibacteraceae</taxon>
        <taxon>Caproiciproducens</taxon>
    </lineage>
</organism>
<proteinExistence type="inferred from homology"/>
<reference evidence="2 3" key="1">
    <citation type="submission" date="2021-03" db="EMBL/GenBank/DDBJ databases">
        <title>Caproiciproducens sp. nov. isolated from feces of cow.</title>
        <authorList>
            <person name="Choi J.-Y."/>
        </authorList>
    </citation>
    <scope>NUCLEOTIDE SEQUENCE [LARGE SCALE GENOMIC DNA]</scope>
    <source>
        <strain evidence="2 3">AGMB10547</strain>
    </source>
</reference>
<comment type="caution">
    <text evidence="2">The sequence shown here is derived from an EMBL/GenBank/DDBJ whole genome shotgun (WGS) entry which is preliminary data.</text>
</comment>
<evidence type="ECO:0000313" key="2">
    <source>
        <dbReference type="EMBL" id="MBW7573780.1"/>
    </source>
</evidence>
<accession>A0ABS7DR62</accession>
<dbReference type="InterPro" id="IPR038595">
    <property type="entry name" value="LOR_sf"/>
</dbReference>
<evidence type="ECO:0000313" key="3">
    <source>
        <dbReference type="Proteomes" id="UP000719942"/>
    </source>
</evidence>
<dbReference type="Pfam" id="PF04525">
    <property type="entry name" value="LOR"/>
    <property type="match status" value="1"/>
</dbReference>
<keyword evidence="3" id="KW-1185">Reference proteome</keyword>
<name>A0ABS7DR62_9FIRM</name>
<dbReference type="InterPro" id="IPR007612">
    <property type="entry name" value="LOR"/>
</dbReference>
<dbReference type="EMBL" id="JAGFNZ010000006">
    <property type="protein sequence ID" value="MBW7573780.1"/>
    <property type="molecule type" value="Genomic_DNA"/>
</dbReference>
<dbReference type="Gene3D" id="2.40.160.200">
    <property type="entry name" value="LURP1-related"/>
    <property type="match status" value="1"/>
</dbReference>
<dbReference type="InterPro" id="IPR025659">
    <property type="entry name" value="Tubby-like_C"/>
</dbReference>
<protein>
    <submittedName>
        <fullName evidence="2">Tubby C 2</fullName>
    </submittedName>
</protein>
<evidence type="ECO:0000256" key="1">
    <source>
        <dbReference type="ARBA" id="ARBA00005437"/>
    </source>
</evidence>
<comment type="similarity">
    <text evidence="1">Belongs to the LOR family.</text>
</comment>
<dbReference type="Proteomes" id="UP000719942">
    <property type="component" value="Unassembled WGS sequence"/>
</dbReference>
<gene>
    <name evidence="2" type="ORF">J5W02_13270</name>
</gene>
<sequence length="163" mass="17606">MKFYIKQSTGTEALFTVIDALGQSVYSVTGDSLSIGSKVYLIDNNQNEAARIFSLGISAMSKYSISIGDKERARVTLNLAASKQPIKIKGVSWKFRGDLLTRSYDLIDLDSAVVMTHGRCWNENGDCFAVDIANQSNVLLCLCFAVILDSTVIGGSPKAIPAS</sequence>
<dbReference type="SUPFAM" id="SSF54518">
    <property type="entry name" value="Tubby C-terminal domain-like"/>
    <property type="match status" value="1"/>
</dbReference>